<dbReference type="PANTHER" id="PTHR36216:SF1">
    <property type="entry name" value="HTH ARSR-TYPE DOMAIN-CONTAINING PROTEIN"/>
    <property type="match status" value="1"/>
</dbReference>
<feature type="compositionally biased region" description="Polar residues" evidence="1">
    <location>
        <begin position="175"/>
        <end position="189"/>
    </location>
</feature>
<dbReference type="AlphaFoldDB" id="L9WFV1"/>
<name>L9WFV1_9EURY</name>
<feature type="compositionally biased region" description="Acidic residues" evidence="1">
    <location>
        <begin position="453"/>
        <end position="467"/>
    </location>
</feature>
<feature type="region of interest" description="Disordered" evidence="1">
    <location>
        <begin position="49"/>
        <end position="115"/>
    </location>
</feature>
<dbReference type="Proteomes" id="UP000011661">
    <property type="component" value="Unassembled WGS sequence"/>
</dbReference>
<dbReference type="SUPFAM" id="SSF46785">
    <property type="entry name" value="Winged helix' DNA-binding domain"/>
    <property type="match status" value="2"/>
</dbReference>
<feature type="compositionally biased region" description="Acidic residues" evidence="1">
    <location>
        <begin position="105"/>
        <end position="114"/>
    </location>
</feature>
<feature type="region of interest" description="Disordered" evidence="1">
    <location>
        <begin position="448"/>
        <end position="467"/>
    </location>
</feature>
<feature type="region of interest" description="Disordered" evidence="1">
    <location>
        <begin position="171"/>
        <end position="198"/>
    </location>
</feature>
<gene>
    <name evidence="3" type="ORF">C495_01715</name>
</gene>
<feature type="compositionally biased region" description="Low complexity" evidence="1">
    <location>
        <begin position="63"/>
        <end position="104"/>
    </location>
</feature>
<protein>
    <submittedName>
        <fullName evidence="3">MarR family transcriptional regulator</fullName>
    </submittedName>
</protein>
<dbReference type="InterPro" id="IPR011991">
    <property type="entry name" value="ArsR-like_HTH"/>
</dbReference>
<dbReference type="Pfam" id="PF01022">
    <property type="entry name" value="HTH_5"/>
    <property type="match status" value="1"/>
</dbReference>
<dbReference type="OrthoDB" id="163999at2157"/>
<dbReference type="GO" id="GO:0003700">
    <property type="term" value="F:DNA-binding transcription factor activity"/>
    <property type="evidence" value="ECO:0007669"/>
    <property type="project" value="InterPro"/>
</dbReference>
<dbReference type="CDD" id="cd00090">
    <property type="entry name" value="HTH_ARSR"/>
    <property type="match status" value="2"/>
</dbReference>
<comment type="caution">
    <text evidence="3">The sequence shown here is derived from an EMBL/GenBank/DDBJ whole genome shotgun (WGS) entry which is preliminary data.</text>
</comment>
<dbReference type="Gene3D" id="1.10.10.10">
    <property type="entry name" value="Winged helix-like DNA-binding domain superfamily/Winged helix DNA-binding domain"/>
    <property type="match status" value="2"/>
</dbReference>
<dbReference type="SMART" id="SM00418">
    <property type="entry name" value="HTH_ARSR"/>
    <property type="match status" value="2"/>
</dbReference>
<feature type="compositionally biased region" description="Acidic residues" evidence="1">
    <location>
        <begin position="49"/>
        <end position="60"/>
    </location>
</feature>
<evidence type="ECO:0000313" key="3">
    <source>
        <dbReference type="EMBL" id="ELY48151.1"/>
    </source>
</evidence>
<evidence type="ECO:0000313" key="4">
    <source>
        <dbReference type="Proteomes" id="UP000011661"/>
    </source>
</evidence>
<dbReference type="PATRIC" id="fig|1230460.4.peg.342"/>
<dbReference type="STRING" id="1230460.C495_01715"/>
<evidence type="ECO:0000259" key="2">
    <source>
        <dbReference type="PROSITE" id="PS50987"/>
    </source>
</evidence>
<feature type="domain" description="HTH arsR-type" evidence="2">
    <location>
        <begin position="363"/>
        <end position="458"/>
    </location>
</feature>
<sequence>MPTRSSTASRILVCLFLVSLVSVGATGVATATTPASGAIALETDADSLEETGETGDDLEGAVDGTTDTIEETTNATTDDLETTTNDTTETLTETVDGTSDGLETTTDEPTDDLDGVTAGATDTLGETVDGTTATANDTADTVEETTNATAGGLEGAFETSVRIGGPGAGLEASAGVSTSEGSAGANASETRAADGGTNGLPAGGTSLATDAVLVGLLGAITASGAAAAGAGAGAGAGASAGSAGAAGGVAGLSGLLANWLGQSSGLRWLRRIGSLLPWELVPIFKYSRYDDSDPLENERRRAVYETIAAEPGSYLSQVSDDSDIALSTVRHHVRVLEDEGLVTAAKVNGKRRYYLEADDEAVPAAGGDSADIALHAALVEPAKREVLETLAALESASNGRLADELERDPSTVSHHLRALADDGLVVRTRNGRSMRNALAPEVVAALGAAERPLEDDSSGTETVPADD</sequence>
<dbReference type="PROSITE" id="PS50987">
    <property type="entry name" value="HTH_ARSR_2"/>
    <property type="match status" value="1"/>
</dbReference>
<dbReference type="EMBL" id="AOHX01000025">
    <property type="protein sequence ID" value="ELY48151.1"/>
    <property type="molecule type" value="Genomic_DNA"/>
</dbReference>
<dbReference type="Pfam" id="PF24266">
    <property type="entry name" value="HTH_HVO_0163_N"/>
    <property type="match status" value="1"/>
</dbReference>
<evidence type="ECO:0000256" key="1">
    <source>
        <dbReference type="SAM" id="MobiDB-lite"/>
    </source>
</evidence>
<dbReference type="InterPro" id="IPR036388">
    <property type="entry name" value="WH-like_DNA-bd_sf"/>
</dbReference>
<dbReference type="eggNOG" id="arCOG03730">
    <property type="taxonomic scope" value="Archaea"/>
</dbReference>
<dbReference type="Gene3D" id="1.20.120.20">
    <property type="entry name" value="Apolipoprotein"/>
    <property type="match status" value="1"/>
</dbReference>
<proteinExistence type="predicted"/>
<dbReference type="InterPro" id="IPR036390">
    <property type="entry name" value="WH_DNA-bd_sf"/>
</dbReference>
<organism evidence="3 4">
    <name type="scientific">Natronorubrum sulfidifaciens JCM 14089</name>
    <dbReference type="NCBI Taxonomy" id="1230460"/>
    <lineage>
        <taxon>Archaea</taxon>
        <taxon>Methanobacteriati</taxon>
        <taxon>Methanobacteriota</taxon>
        <taxon>Stenosarchaea group</taxon>
        <taxon>Halobacteria</taxon>
        <taxon>Halobacteriales</taxon>
        <taxon>Natrialbaceae</taxon>
        <taxon>Natronorubrum</taxon>
    </lineage>
</organism>
<reference evidence="3 4" key="1">
    <citation type="journal article" date="2014" name="PLoS Genet.">
        <title>Phylogenetically driven sequencing of extremely halophilic archaea reveals strategies for static and dynamic osmo-response.</title>
        <authorList>
            <person name="Becker E.A."/>
            <person name="Seitzer P.M."/>
            <person name="Tritt A."/>
            <person name="Larsen D."/>
            <person name="Krusor M."/>
            <person name="Yao A.I."/>
            <person name="Wu D."/>
            <person name="Madern D."/>
            <person name="Eisen J.A."/>
            <person name="Darling A.E."/>
            <person name="Facciotti M.T."/>
        </authorList>
    </citation>
    <scope>NUCLEOTIDE SEQUENCE [LARGE SCALE GENOMIC DNA]</scope>
    <source>
        <strain evidence="3 4">JCM 14089</strain>
    </source>
</reference>
<accession>L9WFV1</accession>
<dbReference type="PANTHER" id="PTHR36216">
    <property type="entry name" value="TRANSCRIPTIONAL REGULATOR, TRMB"/>
    <property type="match status" value="1"/>
</dbReference>
<dbReference type="InterPro" id="IPR056504">
    <property type="entry name" value="HTH_HVO_0163_N"/>
</dbReference>
<dbReference type="eggNOG" id="arCOG02611">
    <property type="taxonomic scope" value="Archaea"/>
</dbReference>
<dbReference type="InterPro" id="IPR001845">
    <property type="entry name" value="HTH_ArsR_DNA-bd_dom"/>
</dbReference>
<keyword evidence="4" id="KW-1185">Reference proteome</keyword>